<dbReference type="GO" id="GO:0016787">
    <property type="term" value="F:hydrolase activity"/>
    <property type="evidence" value="ECO:0007669"/>
    <property type="project" value="UniProtKB-UniRule"/>
</dbReference>
<feature type="domain" description="Calcineurin-like phosphoesterase" evidence="3">
    <location>
        <begin position="1"/>
        <end position="145"/>
    </location>
</feature>
<evidence type="ECO:0000256" key="2">
    <source>
        <dbReference type="RuleBase" id="RU362039"/>
    </source>
</evidence>
<name>D9QUY4_ACEAZ</name>
<evidence type="ECO:0000313" key="4">
    <source>
        <dbReference type="EMBL" id="ADL12043.1"/>
    </source>
</evidence>
<reference evidence="4 5" key="1">
    <citation type="journal article" date="2010" name="Stand. Genomic Sci.">
        <title>Complete genome sequence of Acetohalobium arabaticum type strain (Z-7288).</title>
        <authorList>
            <person name="Sikorski J."/>
            <person name="Lapidus A."/>
            <person name="Chertkov O."/>
            <person name="Lucas S."/>
            <person name="Copeland A."/>
            <person name="Glavina Del Rio T."/>
            <person name="Nolan M."/>
            <person name="Tice H."/>
            <person name="Cheng J.F."/>
            <person name="Han C."/>
            <person name="Brambilla E."/>
            <person name="Pitluck S."/>
            <person name="Liolios K."/>
            <person name="Ivanova N."/>
            <person name="Mavromatis K."/>
            <person name="Mikhailova N."/>
            <person name="Pati A."/>
            <person name="Bruce D."/>
            <person name="Detter C."/>
            <person name="Tapia R."/>
            <person name="Goodwin L."/>
            <person name="Chen A."/>
            <person name="Palaniappan K."/>
            <person name="Land M."/>
            <person name="Hauser L."/>
            <person name="Chang Y.J."/>
            <person name="Jeffries C.D."/>
            <person name="Rohde M."/>
            <person name="Goker M."/>
            <person name="Spring S."/>
            <person name="Woyke T."/>
            <person name="Bristow J."/>
            <person name="Eisen J.A."/>
            <person name="Markowitz V."/>
            <person name="Hugenholtz P."/>
            <person name="Kyrpides N.C."/>
            <person name="Klenk H.P."/>
        </authorList>
    </citation>
    <scope>NUCLEOTIDE SEQUENCE [LARGE SCALE GENOMIC DNA]</scope>
    <source>
        <strain evidence="5">ATCC 49924 / DSM 5501 / Z-7288</strain>
    </source>
</reference>
<dbReference type="RefSeq" id="WP_013277489.1">
    <property type="nucleotide sequence ID" value="NC_014378.1"/>
</dbReference>
<dbReference type="PANTHER" id="PTHR11124">
    <property type="entry name" value="VACUOLAR SORTING PROTEIN VPS29"/>
    <property type="match status" value="1"/>
</dbReference>
<dbReference type="NCBIfam" id="TIGR00040">
    <property type="entry name" value="yfcE"/>
    <property type="match status" value="1"/>
</dbReference>
<protein>
    <recommendedName>
        <fullName evidence="2">Phosphoesterase</fullName>
        <ecNumber evidence="2">3.1.4.-</ecNumber>
    </recommendedName>
</protein>
<dbReference type="Gene3D" id="3.60.21.10">
    <property type="match status" value="1"/>
</dbReference>
<sequence>MKILCTSDTHGNTEKLKEVVKSVEGIDILLHAGDHIGDVDAIDQSEFDVFKVKGNCDRGVKGKSKEVITMEDKKILLTHGHQYEIKYGLQKLSYQAAEVEADIVVFGHTHRSLSLNEEGILYFNPGSITYPRDDSASCGILEIKDGKVEGELKRL</sequence>
<proteinExistence type="inferred from homology"/>
<dbReference type="InterPro" id="IPR024654">
    <property type="entry name" value="Calcineurin-like_PHP_lpxH"/>
</dbReference>
<dbReference type="CDD" id="cd00841">
    <property type="entry name" value="MPP_YfcE"/>
    <property type="match status" value="1"/>
</dbReference>
<dbReference type="HOGENOM" id="CLU_063749_2_0_9"/>
<evidence type="ECO:0000256" key="1">
    <source>
        <dbReference type="ARBA" id="ARBA00008950"/>
    </source>
</evidence>
<dbReference type="Pfam" id="PF12850">
    <property type="entry name" value="Metallophos_2"/>
    <property type="match status" value="1"/>
</dbReference>
<dbReference type="InterPro" id="IPR029052">
    <property type="entry name" value="Metallo-depent_PP-like"/>
</dbReference>
<dbReference type="Proteomes" id="UP000001661">
    <property type="component" value="Chromosome"/>
</dbReference>
<keyword evidence="2" id="KW-0479">Metal-binding</keyword>
<comment type="cofactor">
    <cofactor evidence="2">
        <name>a divalent metal cation</name>
        <dbReference type="ChEBI" id="CHEBI:60240"/>
    </cofactor>
</comment>
<accession>D9QUY4</accession>
<dbReference type="SUPFAM" id="SSF56300">
    <property type="entry name" value="Metallo-dependent phosphatases"/>
    <property type="match status" value="1"/>
</dbReference>
<dbReference type="EMBL" id="CP002105">
    <property type="protein sequence ID" value="ADL12043.1"/>
    <property type="molecule type" value="Genomic_DNA"/>
</dbReference>
<organism evidence="4 5">
    <name type="scientific">Acetohalobium arabaticum (strain ATCC 49924 / DSM 5501 / Z-7288)</name>
    <dbReference type="NCBI Taxonomy" id="574087"/>
    <lineage>
        <taxon>Bacteria</taxon>
        <taxon>Bacillati</taxon>
        <taxon>Bacillota</taxon>
        <taxon>Clostridia</taxon>
        <taxon>Halanaerobiales</taxon>
        <taxon>Halobacteroidaceae</taxon>
        <taxon>Acetohalobium</taxon>
    </lineage>
</organism>
<dbReference type="STRING" id="574087.Acear_0497"/>
<dbReference type="InterPro" id="IPR041802">
    <property type="entry name" value="MPP_YfcE"/>
</dbReference>
<keyword evidence="5" id="KW-1185">Reference proteome</keyword>
<dbReference type="GO" id="GO:0046872">
    <property type="term" value="F:metal ion binding"/>
    <property type="evidence" value="ECO:0007669"/>
    <property type="project" value="UniProtKB-KW"/>
</dbReference>
<evidence type="ECO:0000259" key="3">
    <source>
        <dbReference type="Pfam" id="PF12850"/>
    </source>
</evidence>
<dbReference type="AlphaFoldDB" id="D9QUY4"/>
<dbReference type="InterPro" id="IPR000979">
    <property type="entry name" value="Phosphodiesterase_MJ0936/Vps29"/>
</dbReference>
<gene>
    <name evidence="4" type="ordered locus">Acear_0497</name>
</gene>
<dbReference type="eggNOG" id="COG0622">
    <property type="taxonomic scope" value="Bacteria"/>
</dbReference>
<dbReference type="KEGG" id="aar:Acear_0497"/>
<evidence type="ECO:0000313" key="5">
    <source>
        <dbReference type="Proteomes" id="UP000001661"/>
    </source>
</evidence>
<comment type="similarity">
    <text evidence="1 2">Belongs to the metallophosphoesterase superfamily. YfcE family.</text>
</comment>
<dbReference type="EC" id="3.1.4.-" evidence="2"/>
<dbReference type="OrthoDB" id="9800565at2"/>